<dbReference type="Pfam" id="PF00392">
    <property type="entry name" value="GntR"/>
    <property type="match status" value="1"/>
</dbReference>
<dbReference type="InterPro" id="IPR036390">
    <property type="entry name" value="WH_DNA-bd_sf"/>
</dbReference>
<organism evidence="6 7">
    <name type="scientific">Sphaerimonospora thailandensis</name>
    <dbReference type="NCBI Taxonomy" id="795644"/>
    <lineage>
        <taxon>Bacteria</taxon>
        <taxon>Bacillati</taxon>
        <taxon>Actinomycetota</taxon>
        <taxon>Actinomycetes</taxon>
        <taxon>Streptosporangiales</taxon>
        <taxon>Streptosporangiaceae</taxon>
        <taxon>Sphaerimonospora</taxon>
    </lineage>
</organism>
<dbReference type="PANTHER" id="PTHR44846">
    <property type="entry name" value="MANNOSYL-D-GLYCERATE TRANSPORT/METABOLISM SYSTEM REPRESSOR MNGR-RELATED"/>
    <property type="match status" value="1"/>
</dbReference>
<keyword evidence="3" id="KW-0804">Transcription</keyword>
<keyword evidence="2" id="KW-0238">DNA-binding</keyword>
<comment type="caution">
    <text evidence="6">The sequence shown here is derived from an EMBL/GenBank/DDBJ whole genome shotgun (WGS) entry which is preliminary data.</text>
</comment>
<evidence type="ECO:0000256" key="4">
    <source>
        <dbReference type="SAM" id="MobiDB-lite"/>
    </source>
</evidence>
<name>A0A8J3R999_9ACTN</name>
<dbReference type="PRINTS" id="PR00035">
    <property type="entry name" value="HTHGNTR"/>
</dbReference>
<accession>A0A8J3R999</accession>
<dbReference type="EMBL" id="BOOG01000007">
    <property type="protein sequence ID" value="GIH68383.1"/>
    <property type="molecule type" value="Genomic_DNA"/>
</dbReference>
<evidence type="ECO:0000256" key="1">
    <source>
        <dbReference type="ARBA" id="ARBA00023015"/>
    </source>
</evidence>
<evidence type="ECO:0000259" key="5">
    <source>
        <dbReference type="PROSITE" id="PS50949"/>
    </source>
</evidence>
<protein>
    <recommendedName>
        <fullName evidence="5">HTH gntR-type domain-containing protein</fullName>
    </recommendedName>
</protein>
<dbReference type="SMART" id="SM00345">
    <property type="entry name" value="HTH_GNTR"/>
    <property type="match status" value="1"/>
</dbReference>
<dbReference type="InterPro" id="IPR036388">
    <property type="entry name" value="WH-like_DNA-bd_sf"/>
</dbReference>
<dbReference type="PANTHER" id="PTHR44846:SF17">
    <property type="entry name" value="GNTR-FAMILY TRANSCRIPTIONAL REGULATOR"/>
    <property type="match status" value="1"/>
</dbReference>
<feature type="domain" description="HTH gntR-type" evidence="5">
    <location>
        <begin position="9"/>
        <end position="77"/>
    </location>
</feature>
<sequence>MSVDRFDPTPIYRQVAAIVIGMIRDGQLQPHDRIPSESQMVKEYGVARDTARQAVDYLRTQGWVFTLPQRGTYVSQSDKWPEQPADPSEAPTST</sequence>
<evidence type="ECO:0000256" key="2">
    <source>
        <dbReference type="ARBA" id="ARBA00023125"/>
    </source>
</evidence>
<dbReference type="AlphaFoldDB" id="A0A8J3R999"/>
<keyword evidence="7" id="KW-1185">Reference proteome</keyword>
<dbReference type="Proteomes" id="UP000610966">
    <property type="component" value="Unassembled WGS sequence"/>
</dbReference>
<gene>
    <name evidence="6" type="ORF">Mth01_06360</name>
</gene>
<dbReference type="InterPro" id="IPR050679">
    <property type="entry name" value="Bact_HTH_transcr_reg"/>
</dbReference>
<dbReference type="InterPro" id="IPR000524">
    <property type="entry name" value="Tscrpt_reg_HTH_GntR"/>
</dbReference>
<dbReference type="PROSITE" id="PS50949">
    <property type="entry name" value="HTH_GNTR"/>
    <property type="match status" value="1"/>
</dbReference>
<dbReference type="GO" id="GO:0003700">
    <property type="term" value="F:DNA-binding transcription factor activity"/>
    <property type="evidence" value="ECO:0007669"/>
    <property type="project" value="InterPro"/>
</dbReference>
<dbReference type="RefSeq" id="WP_055483444.1">
    <property type="nucleotide sequence ID" value="NZ_BOOG01000007.1"/>
</dbReference>
<feature type="region of interest" description="Disordered" evidence="4">
    <location>
        <begin position="74"/>
        <end position="94"/>
    </location>
</feature>
<evidence type="ECO:0000313" key="7">
    <source>
        <dbReference type="Proteomes" id="UP000610966"/>
    </source>
</evidence>
<dbReference type="GO" id="GO:0045892">
    <property type="term" value="P:negative regulation of DNA-templated transcription"/>
    <property type="evidence" value="ECO:0007669"/>
    <property type="project" value="TreeGrafter"/>
</dbReference>
<dbReference type="GO" id="GO:0003677">
    <property type="term" value="F:DNA binding"/>
    <property type="evidence" value="ECO:0007669"/>
    <property type="project" value="UniProtKB-KW"/>
</dbReference>
<dbReference type="SUPFAM" id="SSF46785">
    <property type="entry name" value="Winged helix' DNA-binding domain"/>
    <property type="match status" value="1"/>
</dbReference>
<dbReference type="Gene3D" id="1.10.10.10">
    <property type="entry name" value="Winged helix-like DNA-binding domain superfamily/Winged helix DNA-binding domain"/>
    <property type="match status" value="1"/>
</dbReference>
<keyword evidence="1" id="KW-0805">Transcription regulation</keyword>
<proteinExistence type="predicted"/>
<dbReference type="CDD" id="cd07377">
    <property type="entry name" value="WHTH_GntR"/>
    <property type="match status" value="1"/>
</dbReference>
<reference evidence="6" key="1">
    <citation type="submission" date="2021-01" db="EMBL/GenBank/DDBJ databases">
        <title>Whole genome shotgun sequence of Sphaerimonospora thailandensis NBRC 107569.</title>
        <authorList>
            <person name="Komaki H."/>
            <person name="Tamura T."/>
        </authorList>
    </citation>
    <scope>NUCLEOTIDE SEQUENCE</scope>
    <source>
        <strain evidence="6">NBRC 107569</strain>
    </source>
</reference>
<evidence type="ECO:0000256" key="3">
    <source>
        <dbReference type="ARBA" id="ARBA00023163"/>
    </source>
</evidence>
<evidence type="ECO:0000313" key="6">
    <source>
        <dbReference type="EMBL" id="GIH68383.1"/>
    </source>
</evidence>